<dbReference type="PANTHER" id="PTHR30344">
    <property type="entry name" value="6-PHOSPHOGLUCONOLACTONASE-RELATED"/>
    <property type="match status" value="1"/>
</dbReference>
<comment type="similarity">
    <text evidence="1">Belongs to the cycloisomerase 2 family.</text>
</comment>
<reference evidence="3 4" key="1">
    <citation type="submission" date="2019-07" db="EMBL/GenBank/DDBJ databases">
        <title>Whole genome shotgun sequence of Cellulomonas composti NBRC 100758.</title>
        <authorList>
            <person name="Hosoyama A."/>
            <person name="Uohara A."/>
            <person name="Ohji S."/>
            <person name="Ichikawa N."/>
        </authorList>
    </citation>
    <scope>NUCLEOTIDE SEQUENCE [LARGE SCALE GENOMIC DNA]</scope>
    <source>
        <strain evidence="3 4">NBRC 100758</strain>
    </source>
</reference>
<dbReference type="InterPro" id="IPR011048">
    <property type="entry name" value="Haem_d1_sf"/>
</dbReference>
<dbReference type="Pfam" id="PF10282">
    <property type="entry name" value="Lactonase"/>
    <property type="match status" value="1"/>
</dbReference>
<feature type="compositionally biased region" description="Low complexity" evidence="2">
    <location>
        <begin position="320"/>
        <end position="345"/>
    </location>
</feature>
<accession>A0A511JCK3</accession>
<proteinExistence type="inferred from homology"/>
<dbReference type="InterPro" id="IPR050282">
    <property type="entry name" value="Cycloisomerase_2"/>
</dbReference>
<dbReference type="Gene3D" id="2.130.10.10">
    <property type="entry name" value="YVTN repeat-like/Quinoprotein amine dehydrogenase"/>
    <property type="match status" value="1"/>
</dbReference>
<dbReference type="OrthoDB" id="9790815at2"/>
<dbReference type="EMBL" id="BJWG01000011">
    <property type="protein sequence ID" value="GEL95731.1"/>
    <property type="molecule type" value="Genomic_DNA"/>
</dbReference>
<dbReference type="AlphaFoldDB" id="A0A511JCK3"/>
<protein>
    <recommendedName>
        <fullName evidence="5">3-carboxymuconate cyclase</fullName>
    </recommendedName>
</protein>
<evidence type="ECO:0000313" key="3">
    <source>
        <dbReference type="EMBL" id="GEL95731.1"/>
    </source>
</evidence>
<dbReference type="InterPro" id="IPR015943">
    <property type="entry name" value="WD40/YVTN_repeat-like_dom_sf"/>
</dbReference>
<dbReference type="SUPFAM" id="SSF51004">
    <property type="entry name" value="C-terminal (heme d1) domain of cytochrome cd1-nitrite reductase"/>
    <property type="match status" value="1"/>
</dbReference>
<gene>
    <name evidence="3" type="ORF">CCO02nite_23890</name>
</gene>
<evidence type="ECO:0000313" key="4">
    <source>
        <dbReference type="Proteomes" id="UP000321720"/>
    </source>
</evidence>
<keyword evidence="4" id="KW-1185">Reference proteome</keyword>
<dbReference type="PANTHER" id="PTHR30344:SF1">
    <property type="entry name" value="6-PHOSPHOGLUCONOLACTONASE"/>
    <property type="match status" value="1"/>
</dbReference>
<organism evidence="3 4">
    <name type="scientific">Cellulomonas composti</name>
    <dbReference type="NCBI Taxonomy" id="266130"/>
    <lineage>
        <taxon>Bacteria</taxon>
        <taxon>Bacillati</taxon>
        <taxon>Actinomycetota</taxon>
        <taxon>Actinomycetes</taxon>
        <taxon>Micrococcales</taxon>
        <taxon>Cellulomonadaceae</taxon>
        <taxon>Cellulomonas</taxon>
    </lineage>
</organism>
<dbReference type="Proteomes" id="UP000321720">
    <property type="component" value="Unassembled WGS sequence"/>
</dbReference>
<dbReference type="InterPro" id="IPR019405">
    <property type="entry name" value="Lactonase_7-beta_prop"/>
</dbReference>
<dbReference type="RefSeq" id="WP_146843366.1">
    <property type="nucleotide sequence ID" value="NZ_BJWG01000011.1"/>
</dbReference>
<sequence length="398" mass="40663">MTSRELWIGTYPVAGAGTPVGLGEGVWAVRLDDETGALTAARQVAELASPSFLARRPGDHEAGRLYAVLEDAPGQVASLTPTGAAAVPAGGDYPCHVVATDRALLVANYGTGTLAVHALDADGAICTPPVVHGHVGSGPVLDRQEGPHAHFVALAPGGRHVLVVDLGTDEIRRYDWDGTTATPAGIAASFPPGTGPRHLDFSADGRFAYVAGELDVAVHVLAWDEASATGTLVQSVPAVVEHARPDDERAVLGQGDDPVRHGAGDLTSHLELAGDEVLVTVRGADVLTRWDIGPDGLLTVGRSHALGGHWPRHFAVVPTPTTTSATTSPVRQSDAAAPGPAGAPASDRHPRASVQGSSGGGGWVVVALEREGALVVLDSDGTVVSRVSLPSPTCVLPV</sequence>
<evidence type="ECO:0000256" key="1">
    <source>
        <dbReference type="ARBA" id="ARBA00005564"/>
    </source>
</evidence>
<evidence type="ECO:0000256" key="2">
    <source>
        <dbReference type="SAM" id="MobiDB-lite"/>
    </source>
</evidence>
<feature type="region of interest" description="Disordered" evidence="2">
    <location>
        <begin position="320"/>
        <end position="359"/>
    </location>
</feature>
<evidence type="ECO:0008006" key="5">
    <source>
        <dbReference type="Google" id="ProtNLM"/>
    </source>
</evidence>
<comment type="caution">
    <text evidence="3">The sequence shown here is derived from an EMBL/GenBank/DDBJ whole genome shotgun (WGS) entry which is preliminary data.</text>
</comment>
<name>A0A511JCK3_9CELL</name>
<dbReference type="GO" id="GO:0017057">
    <property type="term" value="F:6-phosphogluconolactonase activity"/>
    <property type="evidence" value="ECO:0007669"/>
    <property type="project" value="TreeGrafter"/>
</dbReference>